<feature type="compositionally biased region" description="Polar residues" evidence="2">
    <location>
        <begin position="218"/>
        <end position="228"/>
    </location>
</feature>
<gene>
    <name evidence="3" type="ORF">TGEB3V08_LOCUS2874</name>
</gene>
<proteinExistence type="inferred from homology"/>
<organism evidence="3">
    <name type="scientific">Timema genevievae</name>
    <name type="common">Walking stick</name>
    <dbReference type="NCBI Taxonomy" id="629358"/>
    <lineage>
        <taxon>Eukaryota</taxon>
        <taxon>Metazoa</taxon>
        <taxon>Ecdysozoa</taxon>
        <taxon>Arthropoda</taxon>
        <taxon>Hexapoda</taxon>
        <taxon>Insecta</taxon>
        <taxon>Pterygota</taxon>
        <taxon>Neoptera</taxon>
        <taxon>Polyneoptera</taxon>
        <taxon>Phasmatodea</taxon>
        <taxon>Timematodea</taxon>
        <taxon>Timematoidea</taxon>
        <taxon>Timematidae</taxon>
        <taxon>Timema</taxon>
    </lineage>
</organism>
<comment type="similarity">
    <text evidence="1">Belongs to the GMC oxidoreductase family.</text>
</comment>
<dbReference type="InterPro" id="IPR036188">
    <property type="entry name" value="FAD/NAD-bd_sf"/>
</dbReference>
<dbReference type="PANTHER" id="PTHR11552">
    <property type="entry name" value="GLUCOSE-METHANOL-CHOLINE GMC OXIDOREDUCTASE"/>
    <property type="match status" value="1"/>
</dbReference>
<feature type="compositionally biased region" description="Polar residues" evidence="2">
    <location>
        <begin position="542"/>
        <end position="552"/>
    </location>
</feature>
<dbReference type="AlphaFoldDB" id="A0A7R9JUW0"/>
<dbReference type="EMBL" id="OE839883">
    <property type="protein sequence ID" value="CAD7588855.1"/>
    <property type="molecule type" value="Genomic_DNA"/>
</dbReference>
<sequence length="928" mass="100136">MPKLETVLELNRAAMRLPCGVLPGSQRDNEVRQPLPFSGPLIPFPLGEHLGDGFHGETNLLQLFLDVARLIGPKLDPQAQQELLEGAVIFLRPVLEAHSIPRLPGHLHSLSNLGSDGPRHLGVVLHITHDGRDLPLGFGSRPRTTSTRLGRGTAALLPLGFRRFPPLPNASKPWPGPPLYPLSSPNISSKWLELPPDSSSDPWLDSSCINGRSGPEGSPSTSTESYELSTRAKRVTQSSESEENSAGRILPTVTSWREVSELTRVFEGLALTHASVPLSAVFTGEIRLGFPWSGLPLAPLGLHPSCCWEHSLSSPVCGLSALKRASSSFRPLAARTPPVVRGAPLDSTPSALLPTLCMGPALIDEPGPRMHYRMLRWVSSAARSPPVFGGAPLTSPWPSAPTSPVIGEFPLADVLALERSESSPEGDLCWARTAAHSHPVVGGAPLPTSGRLELAPTSPVIWEITPVLLALERTDSSHEGDSHWPWSAARSTPGVGVAPLASTFPAGLLPLERIAAAQASALGLVADHLPPTYELLPDRRSLQSPRTETFDSPSLDGQHKPTADGGSPNAHRQLLLTRGRSLPGKQRKRTCLHRGNKTSRACNVTDSSNWNGPASALRARYELFAVTRLSVFPTNTEVIRQSSWDVKLRMCESSGTAISYHSGYWAKRRGTLYKPDGGVSRKPLVLASDGKLVHPRYVMPPAPAPAGPSAVPRISLLSPPSAQQRQASPYPLTDRLERHRKCITVKLFFIPFAESVLSLKSNLDLPVTGNLLQGETGALDQVINSTAVGQARMSSIVTLPLTLVGAAANAASSVAWFLPMLVAAIAYFHYELHDPESRPIDVDTELLYPQYDFIVNGKKRHGCPGAVVANRLTEIEQWTVLLLEAGGDETEISDVPLLAAYLQLSKLDWKYKTEPQGTACLGEFRHLN</sequence>
<dbReference type="PANTHER" id="PTHR11552:SF227">
    <property type="entry name" value="GLUCOSE DEHYDROGENASE [FAD, QUINONE]-LIKE PROTEIN"/>
    <property type="match status" value="1"/>
</dbReference>
<name>A0A7R9JUW0_TIMGE</name>
<protein>
    <submittedName>
        <fullName evidence="3">Uncharacterized protein</fullName>
    </submittedName>
</protein>
<dbReference type="InterPro" id="IPR012132">
    <property type="entry name" value="GMC_OxRdtase"/>
</dbReference>
<feature type="region of interest" description="Disordered" evidence="2">
    <location>
        <begin position="202"/>
        <end position="247"/>
    </location>
</feature>
<dbReference type="Gene3D" id="3.50.50.60">
    <property type="entry name" value="FAD/NAD(P)-binding domain"/>
    <property type="match status" value="1"/>
</dbReference>
<evidence type="ECO:0000256" key="2">
    <source>
        <dbReference type="SAM" id="MobiDB-lite"/>
    </source>
</evidence>
<feature type="region of interest" description="Disordered" evidence="2">
    <location>
        <begin position="535"/>
        <end position="570"/>
    </location>
</feature>
<evidence type="ECO:0000313" key="3">
    <source>
        <dbReference type="EMBL" id="CAD7588855.1"/>
    </source>
</evidence>
<reference evidence="3" key="1">
    <citation type="submission" date="2020-11" db="EMBL/GenBank/DDBJ databases">
        <authorList>
            <person name="Tran Van P."/>
        </authorList>
    </citation>
    <scope>NUCLEOTIDE SEQUENCE</scope>
</reference>
<dbReference type="Gene3D" id="3.30.560.10">
    <property type="entry name" value="Glucose Oxidase, domain 3"/>
    <property type="match status" value="1"/>
</dbReference>
<dbReference type="GO" id="GO:0016491">
    <property type="term" value="F:oxidoreductase activity"/>
    <property type="evidence" value="ECO:0007669"/>
    <property type="project" value="TreeGrafter"/>
</dbReference>
<evidence type="ECO:0000256" key="1">
    <source>
        <dbReference type="ARBA" id="ARBA00010790"/>
    </source>
</evidence>
<accession>A0A7R9JUW0</accession>
<dbReference type="GO" id="GO:0050660">
    <property type="term" value="F:flavin adenine dinucleotide binding"/>
    <property type="evidence" value="ECO:0007669"/>
    <property type="project" value="InterPro"/>
</dbReference>